<dbReference type="AlphaFoldDB" id="A0A059F5T7"/>
<feature type="transmembrane region" description="Helical" evidence="1">
    <location>
        <begin position="84"/>
        <end position="101"/>
    </location>
</feature>
<proteinExistence type="predicted"/>
<dbReference type="OrthoDB" id="2189435at2759"/>
<keyword evidence="1" id="KW-0472">Membrane</keyword>
<keyword evidence="1" id="KW-1133">Transmembrane helix</keyword>
<feature type="transmembrane region" description="Helical" evidence="1">
    <location>
        <begin position="198"/>
        <end position="221"/>
    </location>
</feature>
<dbReference type="EMBL" id="KK365130">
    <property type="protein sequence ID" value="KCZ82477.1"/>
    <property type="molecule type" value="Genomic_DNA"/>
</dbReference>
<name>A0A059F5T7_9MICR</name>
<feature type="transmembrane region" description="Helical" evidence="1">
    <location>
        <begin position="107"/>
        <end position="129"/>
    </location>
</feature>
<protein>
    <submittedName>
        <fullName evidence="2">Uncharacterized protein</fullName>
    </submittedName>
</protein>
<organism evidence="2 3">
    <name type="scientific">Anncaliia algerae PRA339</name>
    <dbReference type="NCBI Taxonomy" id="1288291"/>
    <lineage>
        <taxon>Eukaryota</taxon>
        <taxon>Fungi</taxon>
        <taxon>Fungi incertae sedis</taxon>
        <taxon>Microsporidia</taxon>
        <taxon>Tubulinosematoidea</taxon>
        <taxon>Tubulinosematidae</taxon>
        <taxon>Anncaliia</taxon>
    </lineage>
</organism>
<dbReference type="VEuPathDB" id="MicrosporidiaDB:H312_00135"/>
<accession>A0A059F5T7</accession>
<evidence type="ECO:0000256" key="1">
    <source>
        <dbReference type="SAM" id="Phobius"/>
    </source>
</evidence>
<evidence type="ECO:0000313" key="2">
    <source>
        <dbReference type="EMBL" id="KCZ82477.1"/>
    </source>
</evidence>
<feature type="transmembrane region" description="Helical" evidence="1">
    <location>
        <begin position="172"/>
        <end position="191"/>
    </location>
</feature>
<gene>
    <name evidence="2" type="ORF">H312_00135</name>
</gene>
<evidence type="ECO:0000313" key="3">
    <source>
        <dbReference type="Proteomes" id="UP000030655"/>
    </source>
</evidence>
<feature type="transmembrane region" description="Helical" evidence="1">
    <location>
        <begin position="33"/>
        <end position="52"/>
    </location>
</feature>
<dbReference type="Proteomes" id="UP000030655">
    <property type="component" value="Unassembled WGS sequence"/>
</dbReference>
<reference evidence="3" key="1">
    <citation type="submission" date="2013-02" db="EMBL/GenBank/DDBJ databases">
        <authorList>
            <consortium name="The Broad Institute Genome Sequencing Platform"/>
            <person name="Cuomo C."/>
            <person name="Becnel J."/>
            <person name="Sanscrainte N."/>
            <person name="Walker B."/>
            <person name="Young S.K."/>
            <person name="Zeng Q."/>
            <person name="Gargeya S."/>
            <person name="Fitzgerald M."/>
            <person name="Haas B."/>
            <person name="Abouelleil A."/>
            <person name="Alvarado L."/>
            <person name="Arachchi H.M."/>
            <person name="Berlin A.M."/>
            <person name="Chapman S.B."/>
            <person name="Dewar J."/>
            <person name="Goldberg J."/>
            <person name="Griggs A."/>
            <person name="Gujja S."/>
            <person name="Hansen M."/>
            <person name="Howarth C."/>
            <person name="Imamovic A."/>
            <person name="Larimer J."/>
            <person name="McCowan C."/>
            <person name="Murphy C."/>
            <person name="Neiman D."/>
            <person name="Pearson M."/>
            <person name="Priest M."/>
            <person name="Roberts A."/>
            <person name="Saif S."/>
            <person name="Shea T."/>
            <person name="Sisk P."/>
            <person name="Sykes S."/>
            <person name="Wortman J."/>
            <person name="Nusbaum C."/>
            <person name="Birren B."/>
        </authorList>
    </citation>
    <scope>NUCLEOTIDE SEQUENCE [LARGE SCALE GENOMIC DNA]</scope>
    <source>
        <strain evidence="3">PRA339</strain>
    </source>
</reference>
<keyword evidence="1" id="KW-0812">Transmembrane</keyword>
<reference evidence="2 3" key="2">
    <citation type="submission" date="2014-03" db="EMBL/GenBank/DDBJ databases">
        <title>The Genome Sequence of Anncaliia algerae insect isolate PRA339.</title>
        <authorList>
            <consortium name="The Broad Institute Genome Sequencing Platform"/>
            <consortium name="The Broad Institute Genome Sequencing Center for Infectious Disease"/>
            <person name="Cuomo C."/>
            <person name="Becnel J."/>
            <person name="Sanscrainte N."/>
            <person name="Walker B."/>
            <person name="Young S.K."/>
            <person name="Zeng Q."/>
            <person name="Gargeya S."/>
            <person name="Fitzgerald M."/>
            <person name="Haas B."/>
            <person name="Abouelleil A."/>
            <person name="Alvarado L."/>
            <person name="Arachchi H.M."/>
            <person name="Berlin A.M."/>
            <person name="Chapman S.B."/>
            <person name="Dewar J."/>
            <person name="Goldberg J."/>
            <person name="Griggs A."/>
            <person name="Gujja S."/>
            <person name="Hansen M."/>
            <person name="Howarth C."/>
            <person name="Imamovic A."/>
            <person name="Larimer J."/>
            <person name="McCowan C."/>
            <person name="Murphy C."/>
            <person name="Neiman D."/>
            <person name="Pearson M."/>
            <person name="Priest M."/>
            <person name="Roberts A."/>
            <person name="Saif S."/>
            <person name="Shea T."/>
            <person name="Sisk P."/>
            <person name="Sykes S."/>
            <person name="Wortman J."/>
            <person name="Nusbaum C."/>
            <person name="Birren B."/>
        </authorList>
    </citation>
    <scope>NUCLEOTIDE SEQUENCE [LARGE SCALE GENOMIC DNA]</scope>
    <source>
        <strain evidence="2 3">PRA339</strain>
    </source>
</reference>
<keyword evidence="3" id="KW-1185">Reference proteome</keyword>
<feature type="transmembrane region" description="Helical" evidence="1">
    <location>
        <begin position="141"/>
        <end position="160"/>
    </location>
</feature>
<sequence length="253" mass="29334">MVMSFVIAYFLTKNTVSQDLSNNISLKFNPFDIILAFGIVFFTSGFFIYLSYPLFATLKEIIGEEYLNNLNFVKSVNFCIRSQLFLLLLNIFLILSGYNTASKPQYFAVLGTILISFLFDAFLIENYFLPAAERPKIPENFFTILSVCIFFTSLFFIPTLKYKTIFVVFRSINLLLFKILSSNEFLVGGYLKKRVGFLFQLLLSNIYLLVYVVLLCPQILFNLNISSNPFLIFKMTFEKLFFPQFFKIITSVL</sequence>
<dbReference type="HOGENOM" id="CLU_1004606_0_0_1"/>